<evidence type="ECO:0000256" key="5">
    <source>
        <dbReference type="ARBA" id="ARBA00015611"/>
    </source>
</evidence>
<keyword evidence="11" id="KW-0482">Metalloprotease</keyword>
<dbReference type="InterPro" id="IPR050344">
    <property type="entry name" value="Peptidase_M1_aminopeptidases"/>
</dbReference>
<dbReference type="InterPro" id="IPR045357">
    <property type="entry name" value="Aminopeptidase_N-like_N"/>
</dbReference>
<evidence type="ECO:0000259" key="15">
    <source>
        <dbReference type="Pfam" id="PF17900"/>
    </source>
</evidence>
<evidence type="ECO:0000256" key="11">
    <source>
        <dbReference type="ARBA" id="ARBA00023049"/>
    </source>
</evidence>
<keyword evidence="17" id="KW-1185">Reference proteome</keyword>
<proteinExistence type="inferred from homology"/>
<dbReference type="Pfam" id="PF01433">
    <property type="entry name" value="Peptidase_M1"/>
    <property type="match status" value="1"/>
</dbReference>
<dbReference type="PANTHER" id="PTHR11533:SF174">
    <property type="entry name" value="PUROMYCIN-SENSITIVE AMINOPEPTIDASE-RELATED"/>
    <property type="match status" value="1"/>
</dbReference>
<dbReference type="Gene3D" id="2.60.40.1730">
    <property type="entry name" value="tricorn interacting facor f3 domain"/>
    <property type="match status" value="1"/>
</dbReference>
<dbReference type="InterPro" id="IPR014782">
    <property type="entry name" value="Peptidase_M1_dom"/>
</dbReference>
<accession>A0ABN3B219</accession>
<organism evidence="16 17">
    <name type="scientific">Leucobacter alluvii</name>
    <dbReference type="NCBI Taxonomy" id="340321"/>
    <lineage>
        <taxon>Bacteria</taxon>
        <taxon>Bacillati</taxon>
        <taxon>Actinomycetota</taxon>
        <taxon>Actinomycetes</taxon>
        <taxon>Micrococcales</taxon>
        <taxon>Microbacteriaceae</taxon>
        <taxon>Leucobacter</taxon>
    </lineage>
</organism>
<evidence type="ECO:0000256" key="3">
    <source>
        <dbReference type="ARBA" id="ARBA00010136"/>
    </source>
</evidence>
<dbReference type="EMBL" id="BAAAOP010000001">
    <property type="protein sequence ID" value="GAA2185122.1"/>
    <property type="molecule type" value="Genomic_DNA"/>
</dbReference>
<comment type="cofactor">
    <cofactor evidence="2">
        <name>Zn(2+)</name>
        <dbReference type="ChEBI" id="CHEBI:29105"/>
    </cofactor>
</comment>
<dbReference type="InterPro" id="IPR042097">
    <property type="entry name" value="Aminopeptidase_N-like_N_sf"/>
</dbReference>
<evidence type="ECO:0000256" key="1">
    <source>
        <dbReference type="ARBA" id="ARBA00000098"/>
    </source>
</evidence>
<dbReference type="CDD" id="cd09603">
    <property type="entry name" value="M1_APN_like"/>
    <property type="match status" value="1"/>
</dbReference>
<evidence type="ECO:0000256" key="9">
    <source>
        <dbReference type="ARBA" id="ARBA00022801"/>
    </source>
</evidence>
<dbReference type="Gene3D" id="1.10.390.10">
    <property type="entry name" value="Neutral Protease Domain 2"/>
    <property type="match status" value="1"/>
</dbReference>
<feature type="domain" description="Aminopeptidase N-like N-terminal" evidence="15">
    <location>
        <begin position="17"/>
        <end position="188"/>
    </location>
</feature>
<dbReference type="SUPFAM" id="SSF55486">
    <property type="entry name" value="Metalloproteases ('zincins'), catalytic domain"/>
    <property type="match status" value="1"/>
</dbReference>
<evidence type="ECO:0000256" key="8">
    <source>
        <dbReference type="ARBA" id="ARBA00022723"/>
    </source>
</evidence>
<evidence type="ECO:0000256" key="10">
    <source>
        <dbReference type="ARBA" id="ARBA00022833"/>
    </source>
</evidence>
<dbReference type="PANTHER" id="PTHR11533">
    <property type="entry name" value="PROTEASE M1 ZINC METALLOPROTEASE"/>
    <property type="match status" value="1"/>
</dbReference>
<comment type="catalytic activity">
    <reaction evidence="1">
        <text>Release of an N-terminal amino acid, Xaa-|-Yaa- from a peptide, amide or arylamide. Xaa is preferably Ala, but may be most amino acids including Pro (slow action). When a terminal hydrophobic residue is followed by a prolyl residue, the two may be released as an intact Xaa-Pro dipeptide.</text>
        <dbReference type="EC" id="3.4.11.2"/>
    </reaction>
</comment>
<dbReference type="Pfam" id="PF17900">
    <property type="entry name" value="Peptidase_M1_N"/>
    <property type="match status" value="1"/>
</dbReference>
<feature type="domain" description="Peptidase M1 membrane alanine aminopeptidase" evidence="14">
    <location>
        <begin position="226"/>
        <end position="414"/>
    </location>
</feature>
<keyword evidence="9" id="KW-0378">Hydrolase</keyword>
<evidence type="ECO:0000259" key="14">
    <source>
        <dbReference type="Pfam" id="PF01433"/>
    </source>
</evidence>
<dbReference type="InterPro" id="IPR027268">
    <property type="entry name" value="Peptidase_M4/M1_CTD_sf"/>
</dbReference>
<comment type="similarity">
    <text evidence="3">Belongs to the peptidase M1 family.</text>
</comment>
<keyword evidence="6" id="KW-0031">Aminopeptidase</keyword>
<keyword evidence="8" id="KW-0479">Metal-binding</keyword>
<evidence type="ECO:0000313" key="16">
    <source>
        <dbReference type="EMBL" id="GAA2185122.1"/>
    </source>
</evidence>
<reference evidence="16 17" key="1">
    <citation type="journal article" date="2019" name="Int. J. Syst. Evol. Microbiol.">
        <title>The Global Catalogue of Microorganisms (GCM) 10K type strain sequencing project: providing services to taxonomists for standard genome sequencing and annotation.</title>
        <authorList>
            <consortium name="The Broad Institute Genomics Platform"/>
            <consortium name="The Broad Institute Genome Sequencing Center for Infectious Disease"/>
            <person name="Wu L."/>
            <person name="Ma J."/>
        </authorList>
    </citation>
    <scope>NUCLEOTIDE SEQUENCE [LARGE SCALE GENOMIC DNA]</scope>
    <source>
        <strain evidence="16 17">JCM 14919</strain>
    </source>
</reference>
<evidence type="ECO:0000313" key="17">
    <source>
        <dbReference type="Proteomes" id="UP001501084"/>
    </source>
</evidence>
<dbReference type="PRINTS" id="PR00756">
    <property type="entry name" value="ALADIPTASE"/>
</dbReference>
<evidence type="ECO:0000256" key="6">
    <source>
        <dbReference type="ARBA" id="ARBA00022438"/>
    </source>
</evidence>
<evidence type="ECO:0000256" key="4">
    <source>
        <dbReference type="ARBA" id="ARBA00012564"/>
    </source>
</evidence>
<keyword evidence="10" id="KW-0862">Zinc</keyword>
<dbReference type="EC" id="3.4.11.2" evidence="4"/>
<protein>
    <recommendedName>
        <fullName evidence="5">Aminopeptidase N</fullName>
        <ecNumber evidence="4">3.4.11.2</ecNumber>
    </recommendedName>
    <alternativeName>
        <fullName evidence="12">Alanine aminopeptidase</fullName>
    </alternativeName>
    <alternativeName>
        <fullName evidence="13">Lysyl aminopeptidase</fullName>
    </alternativeName>
</protein>
<comment type="caution">
    <text evidence="16">The sequence shown here is derived from an EMBL/GenBank/DDBJ whole genome shotgun (WGS) entry which is preliminary data.</text>
</comment>
<sequence length="430" mass="47557">MNDPYTPTSGDPGYSVAHYDLALQYTPRTNRLAGRARLDVRVLVETDQLRVDLIGLSADKVRVDGALQRHVKQSAHAITIRLAERVAAGSLLQLDIDYSGRPGPRRSRWGQLGWEELEHGALVASQPTGAPTWFPCNDRVDDRATYAISFTTDRGFFVAVTGVPGRATARSGKTTRTFTSSVPTATYLVAAHVGEYAEYRLGPRARLVAPPARARLAQRAFAPVPRIIETFEEWFGPYPQEDLTIVVTEEELEIPLEAQGMATFGRNHEAPSEQRLIAHELAHQWFGNSVGVARWHDIWLNEGFACYSEWIWSEASDGPTIAALAAEHHALLSALPQDLLLADPGPTDMFDDRVYKRGALLLEALRRVMGEEPFRALLLAWASTYRHRLVATAGFIALAQSLSPVRVDALFESWIYAEALPELPVVGLAD</sequence>
<gene>
    <name evidence="16" type="ORF">GCM10009786_00150</name>
</gene>
<dbReference type="InterPro" id="IPR001930">
    <property type="entry name" value="Peptidase_M1"/>
</dbReference>
<evidence type="ECO:0000256" key="2">
    <source>
        <dbReference type="ARBA" id="ARBA00001947"/>
    </source>
</evidence>
<dbReference type="SUPFAM" id="SSF63737">
    <property type="entry name" value="Leukotriene A4 hydrolase N-terminal domain"/>
    <property type="match status" value="1"/>
</dbReference>
<evidence type="ECO:0000256" key="13">
    <source>
        <dbReference type="ARBA" id="ARBA00031533"/>
    </source>
</evidence>
<dbReference type="Proteomes" id="UP001501084">
    <property type="component" value="Unassembled WGS sequence"/>
</dbReference>
<evidence type="ECO:0000256" key="12">
    <source>
        <dbReference type="ARBA" id="ARBA00029811"/>
    </source>
</evidence>
<name>A0ABN3B219_9MICO</name>
<keyword evidence="7" id="KW-0645">Protease</keyword>
<evidence type="ECO:0000256" key="7">
    <source>
        <dbReference type="ARBA" id="ARBA00022670"/>
    </source>
</evidence>
<dbReference type="RefSeq" id="WP_346056830.1">
    <property type="nucleotide sequence ID" value="NZ_BAAAOP010000001.1"/>
</dbReference>